<protein>
    <submittedName>
        <fullName evidence="1">Uncharacterized protein</fullName>
    </submittedName>
</protein>
<dbReference type="Proteomes" id="UP000790377">
    <property type="component" value="Unassembled WGS sequence"/>
</dbReference>
<dbReference type="EMBL" id="MU268068">
    <property type="protein sequence ID" value="KAH7906113.1"/>
    <property type="molecule type" value="Genomic_DNA"/>
</dbReference>
<proteinExistence type="predicted"/>
<comment type="caution">
    <text evidence="1">The sequence shown here is derived from an EMBL/GenBank/DDBJ whole genome shotgun (WGS) entry which is preliminary data.</text>
</comment>
<accession>A0ACB7ZZA5</accession>
<name>A0ACB7ZZA5_9AGAM</name>
<sequence length="469" mass="53498">MGTRGYTVYRYKNYWFSTYQHCDSYPDALGENVLWQARGNLKKLIEKLERKISDLEAMSHIERERFLGLQDDANPLVISTAPDLRNSGIEWEYEIDLDRNLFHINRMPFFYLNNLPPPSIALRRLITRDSYGNQTCNDAQYRFESIQPPAFDEAVLQPYHQLLNNGQSAVSYTDMLGLSEHLTDGETLRMRFLQTIFGCSMDHTTDLGFGSIQDFRLVPDGDALSDRAWNDAFAIASIAFAPPIFFSWEDPHGCPRPPQRQDVCWIRNDVFIHITPHLSNENHMQAAIARVVSAVQKQDKENQGIVFGVLFSFLHCVILKIDTSQLGNAGELFTHTPPLSFLPSWFANEPSTPGITALARFGYCHPDPELFINWARGVADPNLVEPCSKPEDVNHESPTNSEDNEEHHDPIPYSWKIPLEIWHRVASFLPSIESLLIFGQVAKVCQHAAEMVLQCPHVDSWRLLAIVDD</sequence>
<evidence type="ECO:0000313" key="2">
    <source>
        <dbReference type="Proteomes" id="UP000790377"/>
    </source>
</evidence>
<feature type="non-terminal residue" evidence="1">
    <location>
        <position position="469"/>
    </location>
</feature>
<evidence type="ECO:0000313" key="1">
    <source>
        <dbReference type="EMBL" id="KAH7906113.1"/>
    </source>
</evidence>
<reference evidence="1" key="1">
    <citation type="journal article" date="2021" name="New Phytol.">
        <title>Evolutionary innovations through gain and loss of genes in the ectomycorrhizal Boletales.</title>
        <authorList>
            <person name="Wu G."/>
            <person name="Miyauchi S."/>
            <person name="Morin E."/>
            <person name="Kuo A."/>
            <person name="Drula E."/>
            <person name="Varga T."/>
            <person name="Kohler A."/>
            <person name="Feng B."/>
            <person name="Cao Y."/>
            <person name="Lipzen A."/>
            <person name="Daum C."/>
            <person name="Hundley H."/>
            <person name="Pangilinan J."/>
            <person name="Johnson J."/>
            <person name="Barry K."/>
            <person name="LaButti K."/>
            <person name="Ng V."/>
            <person name="Ahrendt S."/>
            <person name="Min B."/>
            <person name="Choi I.G."/>
            <person name="Park H."/>
            <person name="Plett J.M."/>
            <person name="Magnuson J."/>
            <person name="Spatafora J.W."/>
            <person name="Nagy L.G."/>
            <person name="Henrissat B."/>
            <person name="Grigoriev I.V."/>
            <person name="Yang Z.L."/>
            <person name="Xu J."/>
            <person name="Martin F.M."/>
        </authorList>
    </citation>
    <scope>NUCLEOTIDE SEQUENCE</scope>
    <source>
        <strain evidence="1">ATCC 28755</strain>
    </source>
</reference>
<organism evidence="1 2">
    <name type="scientific">Hygrophoropsis aurantiaca</name>
    <dbReference type="NCBI Taxonomy" id="72124"/>
    <lineage>
        <taxon>Eukaryota</taxon>
        <taxon>Fungi</taxon>
        <taxon>Dikarya</taxon>
        <taxon>Basidiomycota</taxon>
        <taxon>Agaricomycotina</taxon>
        <taxon>Agaricomycetes</taxon>
        <taxon>Agaricomycetidae</taxon>
        <taxon>Boletales</taxon>
        <taxon>Coniophorineae</taxon>
        <taxon>Hygrophoropsidaceae</taxon>
        <taxon>Hygrophoropsis</taxon>
    </lineage>
</organism>
<gene>
    <name evidence="1" type="ORF">BJ138DRAFT_1072107</name>
</gene>
<keyword evidence="2" id="KW-1185">Reference proteome</keyword>